<organism evidence="2 3">
    <name type="scientific">Candidatus Gottesmanbacteria bacterium RIFCSPHIGHO2_01_FULL_39_10</name>
    <dbReference type="NCBI Taxonomy" id="1798375"/>
    <lineage>
        <taxon>Bacteria</taxon>
        <taxon>Candidatus Gottesmaniibacteriota</taxon>
    </lineage>
</organism>
<gene>
    <name evidence="2" type="ORF">A2773_04705</name>
</gene>
<protein>
    <recommendedName>
        <fullName evidence="1">YprB ribonuclease H-like domain-containing protein</fullName>
    </recommendedName>
</protein>
<dbReference type="STRING" id="1798375.A2773_04705"/>
<evidence type="ECO:0000259" key="1">
    <source>
        <dbReference type="Pfam" id="PF13482"/>
    </source>
</evidence>
<accession>A0A1F5ZRW9</accession>
<evidence type="ECO:0000313" key="2">
    <source>
        <dbReference type="EMBL" id="OGG15161.1"/>
    </source>
</evidence>
<dbReference type="Gene3D" id="3.30.420.10">
    <property type="entry name" value="Ribonuclease H-like superfamily/Ribonuclease H"/>
    <property type="match status" value="1"/>
</dbReference>
<comment type="caution">
    <text evidence="2">The sequence shown here is derived from an EMBL/GenBank/DDBJ whole genome shotgun (WGS) entry which is preliminary data.</text>
</comment>
<reference evidence="2 3" key="1">
    <citation type="journal article" date="2016" name="Nat. Commun.">
        <title>Thousands of microbial genomes shed light on interconnected biogeochemical processes in an aquifer system.</title>
        <authorList>
            <person name="Anantharaman K."/>
            <person name="Brown C.T."/>
            <person name="Hug L.A."/>
            <person name="Sharon I."/>
            <person name="Castelle C.J."/>
            <person name="Probst A.J."/>
            <person name="Thomas B.C."/>
            <person name="Singh A."/>
            <person name="Wilkins M.J."/>
            <person name="Karaoz U."/>
            <person name="Brodie E.L."/>
            <person name="Williams K.H."/>
            <person name="Hubbard S.S."/>
            <person name="Banfield J.F."/>
        </authorList>
    </citation>
    <scope>NUCLEOTIDE SEQUENCE [LARGE SCALE GENOMIC DNA]</scope>
</reference>
<dbReference type="SUPFAM" id="SSF53098">
    <property type="entry name" value="Ribonuclease H-like"/>
    <property type="match status" value="1"/>
</dbReference>
<feature type="domain" description="YprB ribonuclease H-like" evidence="1">
    <location>
        <begin position="6"/>
        <end position="151"/>
    </location>
</feature>
<dbReference type="AlphaFoldDB" id="A0A1F5ZRW9"/>
<dbReference type="EMBL" id="MFJE01000005">
    <property type="protein sequence ID" value="OGG15161.1"/>
    <property type="molecule type" value="Genomic_DNA"/>
</dbReference>
<name>A0A1F5ZRW9_9BACT</name>
<dbReference type="Proteomes" id="UP000177383">
    <property type="component" value="Unassembled WGS sequence"/>
</dbReference>
<evidence type="ECO:0000313" key="3">
    <source>
        <dbReference type="Proteomes" id="UP000177383"/>
    </source>
</evidence>
<dbReference type="GO" id="GO:0003676">
    <property type="term" value="F:nucleic acid binding"/>
    <property type="evidence" value="ECO:0007669"/>
    <property type="project" value="InterPro"/>
</dbReference>
<dbReference type="InterPro" id="IPR036397">
    <property type="entry name" value="RNaseH_sf"/>
</dbReference>
<dbReference type="InterPro" id="IPR012337">
    <property type="entry name" value="RNaseH-like_sf"/>
</dbReference>
<dbReference type="Pfam" id="PF13482">
    <property type="entry name" value="RNase_H_2"/>
    <property type="match status" value="1"/>
</dbReference>
<dbReference type="InterPro" id="IPR038720">
    <property type="entry name" value="YprB_RNase_H-like_dom"/>
</dbReference>
<sequence>MKPIVLDIETQNLFTEVGYDHKKLKVSVVGIYDYATGTYETYLEKDLGLLFKKLEHTSQIIGFNINKFDLPVLSPYYIGDLSKIPTLDLLDQVHKILGFRLALDDLARATLGVKKSGHGLLAIDLYRNNKIDELCQYCLSDVKITKELYEYGLKEKKLYFQDTHGKREIPVSWDIPKASNSSLELTLPI</sequence>
<proteinExistence type="predicted"/>